<keyword evidence="1" id="KW-0734">Signal transduction inhibitor</keyword>
<keyword evidence="5" id="KW-1185">Reference proteome</keyword>
<evidence type="ECO:0000313" key="4">
    <source>
        <dbReference type="EMBL" id="QBM90597.1"/>
    </source>
</evidence>
<dbReference type="PROSITE" id="PS50132">
    <property type="entry name" value="RGS"/>
    <property type="match status" value="1"/>
</dbReference>
<dbReference type="InterPro" id="IPR000591">
    <property type="entry name" value="DEP_dom"/>
</dbReference>
<proteinExistence type="predicted"/>
<dbReference type="Pfam" id="PF00615">
    <property type="entry name" value="RGS"/>
    <property type="match status" value="1"/>
</dbReference>
<protein>
    <submittedName>
        <fullName evidence="4">Uncharacterized protein</fullName>
    </submittedName>
</protein>
<gene>
    <name evidence="4" type="ORF">METSCH_F01810</name>
</gene>
<feature type="domain" description="DEP" evidence="3">
    <location>
        <begin position="287"/>
        <end position="349"/>
    </location>
</feature>
<dbReference type="SUPFAM" id="SSF48097">
    <property type="entry name" value="Regulator of G-protein signaling, RGS"/>
    <property type="match status" value="2"/>
</dbReference>
<dbReference type="GO" id="GO:0035556">
    <property type="term" value="P:intracellular signal transduction"/>
    <property type="evidence" value="ECO:0007669"/>
    <property type="project" value="InterPro"/>
</dbReference>
<dbReference type="PROSITE" id="PS50186">
    <property type="entry name" value="DEP"/>
    <property type="match status" value="1"/>
</dbReference>
<dbReference type="SUPFAM" id="SSF46785">
    <property type="entry name" value="Winged helix' DNA-binding domain"/>
    <property type="match status" value="1"/>
</dbReference>
<accession>A0A4P6XSP9</accession>
<dbReference type="PANTHER" id="PTHR10845:SF192">
    <property type="entry name" value="DOUBLE HIT, ISOFORM B"/>
    <property type="match status" value="1"/>
</dbReference>
<dbReference type="SMART" id="SM00315">
    <property type="entry name" value="RGS"/>
    <property type="match status" value="1"/>
</dbReference>
<dbReference type="InterPro" id="IPR016137">
    <property type="entry name" value="RGS"/>
</dbReference>
<dbReference type="STRING" id="2163413.A0A4P6XSP9"/>
<dbReference type="EMBL" id="CP034461">
    <property type="protein sequence ID" value="QBM90597.1"/>
    <property type="molecule type" value="Genomic_DNA"/>
</dbReference>
<dbReference type="InterPro" id="IPR044926">
    <property type="entry name" value="RGS_subdomain_2"/>
</dbReference>
<dbReference type="CDD" id="cd04450">
    <property type="entry name" value="DEP_RGS7-like"/>
    <property type="match status" value="1"/>
</dbReference>
<dbReference type="PANTHER" id="PTHR10845">
    <property type="entry name" value="REGULATOR OF G PROTEIN SIGNALING"/>
    <property type="match status" value="1"/>
</dbReference>
<dbReference type="Gene3D" id="1.10.167.10">
    <property type="entry name" value="Regulator of G-protein Signalling 4, domain 2"/>
    <property type="match status" value="1"/>
</dbReference>
<sequence length="610" mass="69366">MTGAKSDATRPPKLKGFLANGFEINEQNFVAAFSILIIQLRLTAERPRKKHILPQLSKSHAYSFKVSEAVSVMDNLSLKIDLGIIDNVLSFSFGTDLALSLLKKFFAGHLLHDPCSRTEATLHSHSLVQITPKGVAVLHNFCKSVGMKRQDMPEVVRSDFNTMKLFEFDRSSSTRRALYSKYLNHILISEMLGPLPNVWSPEAIPRPTPNLYEKEELEYHLGSDHVMFSGSVAKSAATANQNTLSPFHHRYFSNPESDSHVQYYESVSGMRLFRDKVFASKGKDLYVEYSFSGKAFVQWLCDCTTLYSASEAVEFGQLMLHYGLIFPVTQFGDASTFTNHRDAYYTWNELEENLCRWSSATRTSKDLRKSASVENEDSEPAKNHKKDVFKKLLADPGIRHLFRSHLEKEKCSENINAFLQLKEFQSVKRKLSSLMKHHNKTDDPLKKERLLVAAEKLSSKCLGMASYLCSRYFSPDSTCNLNIDFGLQQEINRVIALMKGNSFPETPLSDGDFAAYLKTPIMHEEMTFELKCETTKDQSGEQTSLTSSEMGELSKDHSSMTEVIEMLDKIDRVFGKIAYSVYRMMEVDSYPKFIQSEEYMLAVETLTQRS</sequence>
<dbReference type="Proteomes" id="UP000292447">
    <property type="component" value="Chromosome VI"/>
</dbReference>
<dbReference type="AlphaFoldDB" id="A0A4P6XSP9"/>
<dbReference type="Pfam" id="PF25889">
    <property type="entry name" value="WHD_Fungal_DR"/>
    <property type="match status" value="1"/>
</dbReference>
<organism evidence="4 5">
    <name type="scientific">Metschnikowia aff. pulcherrima</name>
    <dbReference type="NCBI Taxonomy" id="2163413"/>
    <lineage>
        <taxon>Eukaryota</taxon>
        <taxon>Fungi</taxon>
        <taxon>Dikarya</taxon>
        <taxon>Ascomycota</taxon>
        <taxon>Saccharomycotina</taxon>
        <taxon>Pichiomycetes</taxon>
        <taxon>Metschnikowiaceae</taxon>
        <taxon>Metschnikowia</taxon>
    </lineage>
</organism>
<dbReference type="InterPro" id="IPR036388">
    <property type="entry name" value="WH-like_DNA-bd_sf"/>
</dbReference>
<dbReference type="GO" id="GO:0009968">
    <property type="term" value="P:negative regulation of signal transduction"/>
    <property type="evidence" value="ECO:0007669"/>
    <property type="project" value="UniProtKB-KW"/>
</dbReference>
<dbReference type="Gene3D" id="1.10.10.10">
    <property type="entry name" value="Winged helix-like DNA-binding domain superfamily/Winged helix DNA-binding domain"/>
    <property type="match status" value="1"/>
</dbReference>
<reference evidence="5" key="1">
    <citation type="submission" date="2019-03" db="EMBL/GenBank/DDBJ databases">
        <title>Snf2 controls pulcherriminic acid biosynthesis and connects pigmentation and antifungal activity of the yeast Metschnikowia pulcherrima.</title>
        <authorList>
            <person name="Gore-Lloyd D."/>
            <person name="Sumann I."/>
            <person name="Brachmann A.O."/>
            <person name="Schneeberger K."/>
            <person name="Ortiz-Merino R.A."/>
            <person name="Moreno-Beltran M."/>
            <person name="Schlaefli M."/>
            <person name="Kirner P."/>
            <person name="Santos Kron A."/>
            <person name="Wolfe K.H."/>
            <person name="Piel J."/>
            <person name="Ahrens C.H."/>
            <person name="Henk D."/>
            <person name="Freimoser F.M."/>
        </authorList>
    </citation>
    <scope>NUCLEOTIDE SEQUENCE [LARGE SCALE GENOMIC DNA]</scope>
    <source>
        <strain evidence="5">APC 1.2</strain>
    </source>
</reference>
<dbReference type="InterPro" id="IPR036305">
    <property type="entry name" value="RGS_sf"/>
</dbReference>
<dbReference type="InterPro" id="IPR058855">
    <property type="entry name" value="RGS1/SST2-like_Fungal-DR"/>
</dbReference>
<dbReference type="SMART" id="SM00049">
    <property type="entry name" value="DEP"/>
    <property type="match status" value="1"/>
</dbReference>
<dbReference type="Pfam" id="PF00610">
    <property type="entry name" value="DEP"/>
    <property type="match status" value="1"/>
</dbReference>
<evidence type="ECO:0000313" key="5">
    <source>
        <dbReference type="Proteomes" id="UP000292447"/>
    </source>
</evidence>
<dbReference type="InterPro" id="IPR036390">
    <property type="entry name" value="WH_DNA-bd_sf"/>
</dbReference>
<name>A0A4P6XSP9_9ASCO</name>
<evidence type="ECO:0000256" key="1">
    <source>
        <dbReference type="ARBA" id="ARBA00022700"/>
    </source>
</evidence>
<evidence type="ECO:0000259" key="3">
    <source>
        <dbReference type="PROSITE" id="PS50186"/>
    </source>
</evidence>
<evidence type="ECO:0000259" key="2">
    <source>
        <dbReference type="PROSITE" id="PS50132"/>
    </source>
</evidence>
<feature type="domain" description="RGS" evidence="2">
    <location>
        <begin position="388"/>
        <end position="599"/>
    </location>
</feature>